<accession>A0ABU7PCF2</accession>
<keyword evidence="2" id="KW-1185">Reference proteome</keyword>
<organism evidence="1 2">
    <name type="scientific">Actinacidiphila polyblastidii</name>
    <dbReference type="NCBI Taxonomy" id="3110430"/>
    <lineage>
        <taxon>Bacteria</taxon>
        <taxon>Bacillati</taxon>
        <taxon>Actinomycetota</taxon>
        <taxon>Actinomycetes</taxon>
        <taxon>Kitasatosporales</taxon>
        <taxon>Streptomycetaceae</taxon>
        <taxon>Actinacidiphila</taxon>
    </lineage>
</organism>
<name>A0ABU7PCF2_9ACTN</name>
<dbReference type="InterPro" id="IPR029016">
    <property type="entry name" value="GAF-like_dom_sf"/>
</dbReference>
<dbReference type="EMBL" id="JAZEWV010000011">
    <property type="protein sequence ID" value="MEE4543490.1"/>
    <property type="molecule type" value="Genomic_DNA"/>
</dbReference>
<comment type="caution">
    <text evidence="1">The sequence shown here is derived from an EMBL/GenBank/DDBJ whole genome shotgun (WGS) entry which is preliminary data.</text>
</comment>
<dbReference type="SUPFAM" id="SSF55781">
    <property type="entry name" value="GAF domain-like"/>
    <property type="match status" value="1"/>
</dbReference>
<dbReference type="Gene3D" id="3.30.450.40">
    <property type="match status" value="1"/>
</dbReference>
<proteinExistence type="predicted"/>
<sequence>MCAVLADGLPVDAVTLSLLTDTPARQLLCASNDMAIALEEVQFTVAEGPCITAAATGETVHLTELAAETERWPLFVTALREKQPEIGAVHAFPMWLGDYVLGAMDLACRDPAGMPAEAIEEAVGAVEATSAALVPAQRLLLEEDEHPPWEPADVIGAHWSTTHRAVGVVAARQMTTPDNALALMRARAFATGQTLAEITADILSP</sequence>
<gene>
    <name evidence="1" type="ORF">V2S66_16105</name>
</gene>
<evidence type="ECO:0000313" key="2">
    <source>
        <dbReference type="Proteomes" id="UP001344658"/>
    </source>
</evidence>
<dbReference type="Proteomes" id="UP001344658">
    <property type="component" value="Unassembled WGS sequence"/>
</dbReference>
<reference evidence="1 2" key="1">
    <citation type="submission" date="2023-12" db="EMBL/GenBank/DDBJ databases">
        <title>Streptomyces sp. V4-01.</title>
        <authorList>
            <person name="Somphong A."/>
            <person name="Phongsopitanun W."/>
        </authorList>
    </citation>
    <scope>NUCLEOTIDE SEQUENCE [LARGE SCALE GENOMIC DNA]</scope>
    <source>
        <strain evidence="1 2">V4-01</strain>
    </source>
</reference>
<dbReference type="RefSeq" id="WP_330795967.1">
    <property type="nucleotide sequence ID" value="NZ_JAZEWV010000011.1"/>
</dbReference>
<protein>
    <submittedName>
        <fullName evidence="1">GAF domain-containing protein</fullName>
    </submittedName>
</protein>
<evidence type="ECO:0000313" key="1">
    <source>
        <dbReference type="EMBL" id="MEE4543490.1"/>
    </source>
</evidence>